<sequence>MNREVLENLSQLAQSFPEEYKSSPEIDSRLQKLKALYSDLASLADLRSQKLQDTLAYYTILGEIDACEMWMNEKEKWLQAMEIPESLEDMGVVQHRFNTLGQEMNVLGSQIENVNSASDSLFESGHPNRMQVKQGQDHMNARWADFKKMV</sequence>
<keyword evidence="2" id="KW-0009">Actin-binding</keyword>
<evidence type="ECO:0000313" key="3">
    <source>
        <dbReference type="EMBL" id="CAI9556895.1"/>
    </source>
</evidence>
<organism evidence="3 4">
    <name type="scientific">Staurois parvus</name>
    <dbReference type="NCBI Taxonomy" id="386267"/>
    <lineage>
        <taxon>Eukaryota</taxon>
        <taxon>Metazoa</taxon>
        <taxon>Chordata</taxon>
        <taxon>Craniata</taxon>
        <taxon>Vertebrata</taxon>
        <taxon>Euteleostomi</taxon>
        <taxon>Amphibia</taxon>
        <taxon>Batrachia</taxon>
        <taxon>Anura</taxon>
        <taxon>Neobatrachia</taxon>
        <taxon>Ranoidea</taxon>
        <taxon>Ranidae</taxon>
        <taxon>Staurois</taxon>
    </lineage>
</organism>
<dbReference type="InterPro" id="IPR018159">
    <property type="entry name" value="Spectrin/alpha-actinin"/>
</dbReference>
<evidence type="ECO:0000313" key="4">
    <source>
        <dbReference type="Proteomes" id="UP001162483"/>
    </source>
</evidence>
<name>A0ABN9C9Z2_9NEOB</name>
<dbReference type="CDD" id="cd00176">
    <property type="entry name" value="SPEC"/>
    <property type="match status" value="1"/>
</dbReference>
<dbReference type="EMBL" id="CATNWA010008788">
    <property type="protein sequence ID" value="CAI9556895.1"/>
    <property type="molecule type" value="Genomic_DNA"/>
</dbReference>
<reference evidence="3" key="1">
    <citation type="submission" date="2023-05" db="EMBL/GenBank/DDBJ databases">
        <authorList>
            <person name="Stuckert A."/>
        </authorList>
    </citation>
    <scope>NUCLEOTIDE SEQUENCE</scope>
</reference>
<accession>A0ABN9C9Z2</accession>
<comment type="caution">
    <text evidence="3">The sequence shown here is derived from an EMBL/GenBank/DDBJ whole genome shotgun (WGS) entry which is preliminary data.</text>
</comment>
<dbReference type="Pfam" id="PF00435">
    <property type="entry name" value="Spectrin"/>
    <property type="match status" value="1"/>
</dbReference>
<feature type="non-terminal residue" evidence="3">
    <location>
        <position position="150"/>
    </location>
</feature>
<keyword evidence="1" id="KW-0677">Repeat</keyword>
<protein>
    <submittedName>
        <fullName evidence="3">Uncharacterized protein</fullName>
    </submittedName>
</protein>
<evidence type="ECO:0000256" key="1">
    <source>
        <dbReference type="ARBA" id="ARBA00022737"/>
    </source>
</evidence>
<keyword evidence="4" id="KW-1185">Reference proteome</keyword>
<dbReference type="Proteomes" id="UP001162483">
    <property type="component" value="Unassembled WGS sequence"/>
</dbReference>
<dbReference type="PANTHER" id="PTHR11915">
    <property type="entry name" value="SPECTRIN/FILAMIN RELATED CYTOSKELETAL PROTEIN"/>
    <property type="match status" value="1"/>
</dbReference>
<dbReference type="InterPro" id="IPR002017">
    <property type="entry name" value="Spectrin_repeat"/>
</dbReference>
<dbReference type="SMART" id="SM00150">
    <property type="entry name" value="SPEC"/>
    <property type="match status" value="1"/>
</dbReference>
<dbReference type="SUPFAM" id="SSF46966">
    <property type="entry name" value="Spectrin repeat"/>
    <property type="match status" value="1"/>
</dbReference>
<dbReference type="Gene3D" id="1.20.58.60">
    <property type="match status" value="1"/>
</dbReference>
<proteinExistence type="predicted"/>
<gene>
    <name evidence="3" type="ORF">SPARVUS_LOCUS4606245</name>
</gene>
<evidence type="ECO:0000256" key="2">
    <source>
        <dbReference type="ARBA" id="ARBA00023203"/>
    </source>
</evidence>